<dbReference type="Proteomes" id="UP001497457">
    <property type="component" value="Chromosome 16b"/>
</dbReference>
<dbReference type="EMBL" id="OZ075126">
    <property type="protein sequence ID" value="CAL4944189.1"/>
    <property type="molecule type" value="Genomic_DNA"/>
</dbReference>
<evidence type="ECO:0000313" key="4">
    <source>
        <dbReference type="EMBL" id="CAL4944189.1"/>
    </source>
</evidence>
<reference evidence="4" key="1">
    <citation type="submission" date="2024-10" db="EMBL/GenBank/DDBJ databases">
        <authorList>
            <person name="Ryan C."/>
        </authorList>
    </citation>
    <scope>NUCLEOTIDE SEQUENCE [LARGE SCALE GENOMIC DNA]</scope>
</reference>
<feature type="compositionally biased region" description="Low complexity" evidence="1">
    <location>
        <begin position="9"/>
        <end position="21"/>
    </location>
</feature>
<dbReference type="AlphaFoldDB" id="A0ABC8YJX5"/>
<dbReference type="Pfam" id="PF12274">
    <property type="entry name" value="DUF3615"/>
    <property type="match status" value="1"/>
</dbReference>
<proteinExistence type="predicted"/>
<accession>A0ABC8YJX5</accession>
<protein>
    <submittedName>
        <fullName evidence="4">Uncharacterized protein</fullName>
    </submittedName>
</protein>
<feature type="compositionally biased region" description="Acidic residues" evidence="1">
    <location>
        <begin position="89"/>
        <end position="107"/>
    </location>
</feature>
<feature type="domain" description="PIR2-like helical" evidence="3">
    <location>
        <begin position="327"/>
        <end position="438"/>
    </location>
</feature>
<dbReference type="PANTHER" id="PTHR33120">
    <property type="entry name" value="EXPRESSED PROTEIN-RELATED"/>
    <property type="match status" value="1"/>
</dbReference>
<feature type="domain" description="PIR2-like helical" evidence="3">
    <location>
        <begin position="35"/>
        <end position="206"/>
    </location>
</feature>
<feature type="region of interest" description="Disordered" evidence="1">
    <location>
        <begin position="89"/>
        <end position="108"/>
    </location>
</feature>
<dbReference type="Pfam" id="PF20235">
    <property type="entry name" value="PIR2-like_helical"/>
    <property type="match status" value="2"/>
</dbReference>
<feature type="domain" description="DUF3615" evidence="2">
    <location>
        <begin position="549"/>
        <end position="657"/>
    </location>
</feature>
<organism evidence="4 5">
    <name type="scientific">Urochloa decumbens</name>
    <dbReference type="NCBI Taxonomy" id="240449"/>
    <lineage>
        <taxon>Eukaryota</taxon>
        <taxon>Viridiplantae</taxon>
        <taxon>Streptophyta</taxon>
        <taxon>Embryophyta</taxon>
        <taxon>Tracheophyta</taxon>
        <taxon>Spermatophyta</taxon>
        <taxon>Magnoliopsida</taxon>
        <taxon>Liliopsida</taxon>
        <taxon>Poales</taxon>
        <taxon>Poaceae</taxon>
        <taxon>PACMAD clade</taxon>
        <taxon>Panicoideae</taxon>
        <taxon>Panicodae</taxon>
        <taxon>Paniceae</taxon>
        <taxon>Melinidinae</taxon>
        <taxon>Urochloa</taxon>
    </lineage>
</organism>
<sequence length="721" mass="80858">MSSGGSGTSSGSSNSTLSSSESNRRAVLSDLLGLIHGHYKAALDRLPVEEMPVLIPSLLGAGVSFGLLDPVSNIIANTFCSVEPLVETNDAEQREDEEEEQEQEAEEDKICRGWMKRKRKRKASWDEARMVREEAMSEIITDASCIFCLPPILRGAMMRRRRTVAQRSLEGLVTFLVCYFRHLPVEEALHYLLLAKADLLAAVHLIACSRGMGTRLVAISTPTTETALRCAAIAASYPYPAALAARSLTLASWLEQISELPTIGDYLSPSAINRFHEFLLQQPGDSSGVTCHSHASSRLRGYMKGTDCSNKFPLEFVQTLRYLLLEKIHLLYLKAIERLPRDALRRRHHRGLLHAGHCFGPADNPVSNIILNTIWYDTAFPPLAEFEVDMISTESLMRIECRSLNGLLAFLSNLFPALSEHEAMLHLLHCNASLPDAIFSAMGNQKISSSREAAYQAAAKAAQHPQPDAQADFSMSTDSCMLQDLEMLLRDYPTLPARHVELISKFMSRTSYPGKSVPSVPKLTQHASKIVSHNKHNFWATQYYIRRKVEAALNKYAKEKGIEYDLHIICGVNLEVPENGKHYYILNEEGYPYSHVNFLARPKGSCPDDIAPKLFFLECSNDEKEDKLPSLCTVLVSPSDSGRCFHCEYEGIKIVHPDFGTYRGRETDFEEMACGKRKVDNELLIGFGKMRMEFVGIVSDDCVYSDPATERRERRERRRIS</sequence>
<keyword evidence="5" id="KW-1185">Reference proteome</keyword>
<evidence type="ECO:0000259" key="2">
    <source>
        <dbReference type="Pfam" id="PF12274"/>
    </source>
</evidence>
<evidence type="ECO:0000313" key="5">
    <source>
        <dbReference type="Proteomes" id="UP001497457"/>
    </source>
</evidence>
<feature type="region of interest" description="Disordered" evidence="1">
    <location>
        <begin position="1"/>
        <end position="21"/>
    </location>
</feature>
<evidence type="ECO:0000256" key="1">
    <source>
        <dbReference type="SAM" id="MobiDB-lite"/>
    </source>
</evidence>
<dbReference type="InterPro" id="IPR022059">
    <property type="entry name" value="DUF3615"/>
</dbReference>
<gene>
    <name evidence="4" type="ORF">URODEC1_LOCUS34648</name>
</gene>
<dbReference type="InterPro" id="IPR046527">
    <property type="entry name" value="PIR2-like_helical"/>
</dbReference>
<name>A0ABC8YJX5_9POAL</name>
<evidence type="ECO:0000259" key="3">
    <source>
        <dbReference type="Pfam" id="PF20235"/>
    </source>
</evidence>